<dbReference type="RefSeq" id="WP_099556794.1">
    <property type="nucleotide sequence ID" value="NZ_LT960614.1"/>
</dbReference>
<dbReference type="OrthoDB" id="9793396at2"/>
<proteinExistence type="inferred from homology"/>
<feature type="chain" id="PRO_5012587147" evidence="7">
    <location>
        <begin position="26"/>
        <end position="298"/>
    </location>
</feature>
<keyword evidence="3 6" id="KW-0813">Transport</keyword>
<dbReference type="PRINTS" id="PR00690">
    <property type="entry name" value="ADHESNFAMILY"/>
</dbReference>
<dbReference type="CDD" id="cd01137">
    <property type="entry name" value="PsaA"/>
    <property type="match status" value="1"/>
</dbReference>
<evidence type="ECO:0000313" key="8">
    <source>
        <dbReference type="EMBL" id="SON56408.1"/>
    </source>
</evidence>
<evidence type="ECO:0000256" key="2">
    <source>
        <dbReference type="ARBA" id="ARBA00011028"/>
    </source>
</evidence>
<dbReference type="GO" id="GO:0007155">
    <property type="term" value="P:cell adhesion"/>
    <property type="evidence" value="ECO:0007669"/>
    <property type="project" value="InterPro"/>
</dbReference>
<feature type="signal peptide" evidence="7">
    <location>
        <begin position="1"/>
        <end position="25"/>
    </location>
</feature>
<dbReference type="EMBL" id="LT960614">
    <property type="protein sequence ID" value="SON56408.1"/>
    <property type="molecule type" value="Genomic_DNA"/>
</dbReference>
<organism evidence="8 9">
    <name type="scientific">Hartmannibacter diazotrophicus</name>
    <dbReference type="NCBI Taxonomy" id="1482074"/>
    <lineage>
        <taxon>Bacteria</taxon>
        <taxon>Pseudomonadati</taxon>
        <taxon>Pseudomonadota</taxon>
        <taxon>Alphaproteobacteria</taxon>
        <taxon>Hyphomicrobiales</taxon>
        <taxon>Pleomorphomonadaceae</taxon>
        <taxon>Hartmannibacter</taxon>
    </lineage>
</organism>
<comment type="subcellular location">
    <subcellularLocation>
        <location evidence="1">Cell envelope</location>
    </subcellularLocation>
</comment>
<dbReference type="AlphaFoldDB" id="A0A2C9D8F0"/>
<dbReference type="InterPro" id="IPR006128">
    <property type="entry name" value="Lipoprotein_PsaA-like"/>
</dbReference>
<comment type="similarity">
    <text evidence="2 6">Belongs to the bacterial solute-binding protein 9 family.</text>
</comment>
<keyword evidence="5 7" id="KW-0732">Signal</keyword>
<gene>
    <name evidence="8" type="primary">yfeA1</name>
    <name evidence="8" type="ORF">HDIA_2867</name>
</gene>
<dbReference type="PANTHER" id="PTHR42953:SF1">
    <property type="entry name" value="METAL-BINDING PROTEIN HI_0362-RELATED"/>
    <property type="match status" value="1"/>
</dbReference>
<dbReference type="InterPro" id="IPR006129">
    <property type="entry name" value="AdhesinB"/>
</dbReference>
<dbReference type="Pfam" id="PF01297">
    <property type="entry name" value="ZnuA"/>
    <property type="match status" value="1"/>
</dbReference>
<dbReference type="GO" id="GO:0030001">
    <property type="term" value="P:metal ion transport"/>
    <property type="evidence" value="ECO:0007669"/>
    <property type="project" value="InterPro"/>
</dbReference>
<evidence type="ECO:0000256" key="1">
    <source>
        <dbReference type="ARBA" id="ARBA00004196"/>
    </source>
</evidence>
<dbReference type="GO" id="GO:0030313">
    <property type="term" value="C:cell envelope"/>
    <property type="evidence" value="ECO:0007669"/>
    <property type="project" value="UniProtKB-SubCell"/>
</dbReference>
<dbReference type="Proteomes" id="UP000223606">
    <property type="component" value="Chromosome 1"/>
</dbReference>
<dbReference type="KEGG" id="hdi:HDIA_2867"/>
<dbReference type="PANTHER" id="PTHR42953">
    <property type="entry name" value="HIGH-AFFINITY ZINC UPTAKE SYSTEM PROTEIN ZNUA-RELATED"/>
    <property type="match status" value="1"/>
</dbReference>
<keyword evidence="9" id="KW-1185">Reference proteome</keyword>
<evidence type="ECO:0000256" key="3">
    <source>
        <dbReference type="ARBA" id="ARBA00022448"/>
    </source>
</evidence>
<name>A0A2C9D8F0_9HYPH</name>
<evidence type="ECO:0000256" key="7">
    <source>
        <dbReference type="SAM" id="SignalP"/>
    </source>
</evidence>
<keyword evidence="4" id="KW-0479">Metal-binding</keyword>
<dbReference type="InterPro" id="IPR050492">
    <property type="entry name" value="Bact_metal-bind_prot9"/>
</dbReference>
<evidence type="ECO:0000313" key="9">
    <source>
        <dbReference type="Proteomes" id="UP000223606"/>
    </source>
</evidence>
<reference evidence="9" key="1">
    <citation type="submission" date="2017-09" db="EMBL/GenBank/DDBJ databases">
        <title>Genome sequence of Nannocystis excedens DSM 71.</title>
        <authorList>
            <person name="Blom J."/>
        </authorList>
    </citation>
    <scope>NUCLEOTIDE SEQUENCE [LARGE SCALE GENOMIC DNA]</scope>
    <source>
        <strain evidence="9">type strain: E19</strain>
    </source>
</reference>
<dbReference type="InterPro" id="IPR006127">
    <property type="entry name" value="ZnuA-like"/>
</dbReference>
<dbReference type="Gene3D" id="3.40.50.1980">
    <property type="entry name" value="Nitrogenase molybdenum iron protein domain"/>
    <property type="match status" value="2"/>
</dbReference>
<dbReference type="GO" id="GO:0046872">
    <property type="term" value="F:metal ion binding"/>
    <property type="evidence" value="ECO:0007669"/>
    <property type="project" value="UniProtKB-KW"/>
</dbReference>
<dbReference type="PRINTS" id="PR00691">
    <property type="entry name" value="ADHESINB"/>
</dbReference>
<evidence type="ECO:0000256" key="6">
    <source>
        <dbReference type="RuleBase" id="RU003512"/>
    </source>
</evidence>
<dbReference type="SUPFAM" id="SSF53807">
    <property type="entry name" value="Helical backbone' metal receptor"/>
    <property type="match status" value="1"/>
</dbReference>
<sequence length="298" mass="31645">MNQNFKSGLAAALALLALTASPASAKELKVVASFTVLADVAREIGGDKVTVTSLIGPNGDPHEFSPSPKDAKLLADADVVLVSGLGLEGWMDRMVGAAGQVSPVVASKGIETREMDEDGHMVIDPHVWNSPRNVEVWVDNIEAALVAADPEDKAAYESNASAYKAKLETIDADAKKRFAAIPADKRKLLTSHDAFGYFGKEYGIEFLSPVGLSTESEASAAGVAKLIDQIKKEGVKVYFFENSNDPRLVNQIAEATGAEPGGELYVEALSGKDGPASTYLDMIRYNINTVLDAMNKSV</sequence>
<protein>
    <submittedName>
        <fullName evidence="8">Periplasmic chelated iron-binding protein</fullName>
    </submittedName>
</protein>
<evidence type="ECO:0000256" key="4">
    <source>
        <dbReference type="ARBA" id="ARBA00022723"/>
    </source>
</evidence>
<evidence type="ECO:0000256" key="5">
    <source>
        <dbReference type="ARBA" id="ARBA00022729"/>
    </source>
</evidence>
<accession>A0A2C9D8F0</accession>